<dbReference type="EMBL" id="RBXR01000001">
    <property type="protein sequence ID" value="RKT69535.1"/>
    <property type="molecule type" value="Genomic_DNA"/>
</dbReference>
<comment type="caution">
    <text evidence="1">The sequence shown here is derived from an EMBL/GenBank/DDBJ whole genome shotgun (WGS) entry which is preliminary data.</text>
</comment>
<dbReference type="Proteomes" id="UP000272729">
    <property type="component" value="Unassembled WGS sequence"/>
</dbReference>
<organism evidence="1 2">
    <name type="scientific">Saccharothrix variisporea</name>
    <dbReference type="NCBI Taxonomy" id="543527"/>
    <lineage>
        <taxon>Bacteria</taxon>
        <taxon>Bacillati</taxon>
        <taxon>Actinomycetota</taxon>
        <taxon>Actinomycetes</taxon>
        <taxon>Pseudonocardiales</taxon>
        <taxon>Pseudonocardiaceae</taxon>
        <taxon>Saccharothrix</taxon>
    </lineage>
</organism>
<evidence type="ECO:0000313" key="2">
    <source>
        <dbReference type="Proteomes" id="UP000272729"/>
    </source>
</evidence>
<dbReference type="AlphaFoldDB" id="A0A495X8Q3"/>
<evidence type="ECO:0000313" key="1">
    <source>
        <dbReference type="EMBL" id="RKT69535.1"/>
    </source>
</evidence>
<gene>
    <name evidence="1" type="ORF">DFJ66_2768</name>
</gene>
<name>A0A495X8Q3_9PSEU</name>
<protein>
    <submittedName>
        <fullName evidence="1">Uncharacterized protein</fullName>
    </submittedName>
</protein>
<reference evidence="1 2" key="1">
    <citation type="submission" date="2018-10" db="EMBL/GenBank/DDBJ databases">
        <title>Sequencing the genomes of 1000 actinobacteria strains.</title>
        <authorList>
            <person name="Klenk H.-P."/>
        </authorList>
    </citation>
    <scope>NUCLEOTIDE SEQUENCE [LARGE SCALE GENOMIC DNA]</scope>
    <source>
        <strain evidence="1 2">DSM 43911</strain>
    </source>
</reference>
<proteinExistence type="predicted"/>
<sequence length="400" mass="44696">MIGVNIFSAVERTDLSPAGHGDSHFEFIDRVAGPYWDQVRDLIEDWFSRLCPDAQADVRGRLRSRDDRQSKGAFFELYLHECLLRMGYTVTCHPEVEGTSRRPDFLAQKDGSAVYVEARSASSSDLVVGAVARVNTLYDSIDKINSPNFFLWIDVEKQGGDPLRARPLRSKLERWLSGLDPDAYRHRGNGRRDFPDLSYEADGWRIQFHAIPKSPAARGKAGVRPLGIFGGGQAFTVQDEEGIKNALSDKGSAYGPLSAPYVVAVASSSITTDDHDVKNALYGTEALQIGTGPGGETDPDALVRRPDGYWYKGDHWDHRHVSAVLIVKQLHPAFVGTHQHTIWEHPDPEWPVPPLPIWRRATVDAHGAMHFADPVRTPTEWFDLTDPWPIGKPFPIRSRS</sequence>
<accession>A0A495X8Q3</accession>
<keyword evidence="2" id="KW-1185">Reference proteome</keyword>